<accession>A0ABN2NJK5</accession>
<keyword evidence="2" id="KW-1185">Reference proteome</keyword>
<evidence type="ECO:0008006" key="3">
    <source>
        <dbReference type="Google" id="ProtNLM"/>
    </source>
</evidence>
<reference evidence="1 2" key="1">
    <citation type="journal article" date="2019" name="Int. J. Syst. Evol. Microbiol.">
        <title>The Global Catalogue of Microorganisms (GCM) 10K type strain sequencing project: providing services to taxonomists for standard genome sequencing and annotation.</title>
        <authorList>
            <consortium name="The Broad Institute Genomics Platform"/>
            <consortium name="The Broad Institute Genome Sequencing Center for Infectious Disease"/>
            <person name="Wu L."/>
            <person name="Ma J."/>
        </authorList>
    </citation>
    <scope>NUCLEOTIDE SEQUENCE [LARGE SCALE GENOMIC DNA]</scope>
    <source>
        <strain evidence="1 2">JCM 14326</strain>
    </source>
</reference>
<gene>
    <name evidence="1" type="ORF">GCM10009751_34050</name>
</gene>
<dbReference type="Proteomes" id="UP001501094">
    <property type="component" value="Unassembled WGS sequence"/>
</dbReference>
<sequence>MRRFPPRAGSGRCTPRARFPRSVADRLADVDRLHAEGAITDTEREAQRGRILGEV</sequence>
<proteinExistence type="predicted"/>
<comment type="caution">
    <text evidence="1">The sequence shown here is derived from an EMBL/GenBank/DDBJ whole genome shotgun (WGS) entry which is preliminary data.</text>
</comment>
<organism evidence="1 2">
    <name type="scientific">Myceligenerans crystallogenes</name>
    <dbReference type="NCBI Taxonomy" id="316335"/>
    <lineage>
        <taxon>Bacteria</taxon>
        <taxon>Bacillati</taxon>
        <taxon>Actinomycetota</taxon>
        <taxon>Actinomycetes</taxon>
        <taxon>Micrococcales</taxon>
        <taxon>Promicromonosporaceae</taxon>
        <taxon>Myceligenerans</taxon>
    </lineage>
</organism>
<name>A0ABN2NJK5_9MICO</name>
<dbReference type="EMBL" id="BAAANL010000007">
    <property type="protein sequence ID" value="GAA1871874.1"/>
    <property type="molecule type" value="Genomic_DNA"/>
</dbReference>
<protein>
    <recommendedName>
        <fullName evidence="3">Short C-terminal domain-containing protein</fullName>
    </recommendedName>
</protein>
<evidence type="ECO:0000313" key="1">
    <source>
        <dbReference type="EMBL" id="GAA1871874.1"/>
    </source>
</evidence>
<evidence type="ECO:0000313" key="2">
    <source>
        <dbReference type="Proteomes" id="UP001501094"/>
    </source>
</evidence>